<protein>
    <recommendedName>
        <fullName evidence="2">Putative peptidoglycan binding domain-containing protein</fullName>
    </recommendedName>
</protein>
<dbReference type="InterPro" id="IPR014927">
    <property type="entry name" value="PG-bd_2"/>
</dbReference>
<reference evidence="4" key="1">
    <citation type="journal article" date="2019" name="Int. J. Syst. Evol. Microbiol.">
        <title>The Global Catalogue of Microorganisms (GCM) 10K type strain sequencing project: providing services to taxonomists for standard genome sequencing and annotation.</title>
        <authorList>
            <consortium name="The Broad Institute Genomics Platform"/>
            <consortium name="The Broad Institute Genome Sequencing Center for Infectious Disease"/>
            <person name="Wu L."/>
            <person name="Ma J."/>
        </authorList>
    </citation>
    <scope>NUCLEOTIDE SEQUENCE [LARGE SCALE GENOMIC DNA]</scope>
    <source>
        <strain evidence="4">NBRC 108730</strain>
    </source>
</reference>
<dbReference type="Pfam" id="PF08823">
    <property type="entry name" value="PG_binding_2"/>
    <property type="match status" value="1"/>
</dbReference>
<evidence type="ECO:0000256" key="1">
    <source>
        <dbReference type="SAM" id="MobiDB-lite"/>
    </source>
</evidence>
<sequence>MADETRRLLAGLGYDDPDLEQALDDWAGSANFEERLRPGRLDPVVLEQPAARPALTDVVLVVAGSAGERPVSPRRDRRPARSRGAGRRRPPVRPR</sequence>
<gene>
    <name evidence="3" type="ORF">GCM10025868_43610</name>
</gene>
<evidence type="ECO:0000259" key="2">
    <source>
        <dbReference type="Pfam" id="PF08823"/>
    </source>
</evidence>
<feature type="domain" description="Putative peptidoglycan binding" evidence="2">
    <location>
        <begin position="2"/>
        <end position="46"/>
    </location>
</feature>
<organism evidence="3 4">
    <name type="scientific">Angustibacter aerolatus</name>
    <dbReference type="NCBI Taxonomy" id="1162965"/>
    <lineage>
        <taxon>Bacteria</taxon>
        <taxon>Bacillati</taxon>
        <taxon>Actinomycetota</taxon>
        <taxon>Actinomycetes</taxon>
        <taxon>Kineosporiales</taxon>
        <taxon>Kineosporiaceae</taxon>
    </lineage>
</organism>
<name>A0ABQ6JLH4_9ACTN</name>
<feature type="compositionally biased region" description="Basic residues" evidence="1">
    <location>
        <begin position="75"/>
        <end position="95"/>
    </location>
</feature>
<proteinExistence type="predicted"/>
<dbReference type="EMBL" id="BSUZ01000001">
    <property type="protein sequence ID" value="GMA89111.1"/>
    <property type="molecule type" value="Genomic_DNA"/>
</dbReference>
<evidence type="ECO:0000313" key="3">
    <source>
        <dbReference type="EMBL" id="GMA89111.1"/>
    </source>
</evidence>
<accession>A0ABQ6JLH4</accession>
<feature type="region of interest" description="Disordered" evidence="1">
    <location>
        <begin position="64"/>
        <end position="95"/>
    </location>
</feature>
<keyword evidence="4" id="KW-1185">Reference proteome</keyword>
<comment type="caution">
    <text evidence="3">The sequence shown here is derived from an EMBL/GenBank/DDBJ whole genome shotgun (WGS) entry which is preliminary data.</text>
</comment>
<evidence type="ECO:0000313" key="4">
    <source>
        <dbReference type="Proteomes" id="UP001157017"/>
    </source>
</evidence>
<dbReference type="Proteomes" id="UP001157017">
    <property type="component" value="Unassembled WGS sequence"/>
</dbReference>